<reference evidence="2" key="1">
    <citation type="submission" date="2016-10" db="EMBL/GenBank/DDBJ databases">
        <authorList>
            <person name="Varghese N."/>
            <person name="Submissions S."/>
        </authorList>
    </citation>
    <scope>NUCLEOTIDE SEQUENCE [LARGE SCALE GENOMIC DNA]</scope>
    <source>
        <strain evidence="2">Jip14</strain>
    </source>
</reference>
<name>A0A1H7MJN8_9SPHI</name>
<evidence type="ECO:0000313" key="1">
    <source>
        <dbReference type="EMBL" id="SEL11108.1"/>
    </source>
</evidence>
<gene>
    <name evidence="1" type="ORF">SAMN05421740_103536</name>
</gene>
<dbReference type="EMBL" id="FNZR01000003">
    <property type="protein sequence ID" value="SEL11108.1"/>
    <property type="molecule type" value="Genomic_DNA"/>
</dbReference>
<keyword evidence="2" id="KW-1185">Reference proteome</keyword>
<dbReference type="AlphaFoldDB" id="A0A1H7MJN8"/>
<protein>
    <recommendedName>
        <fullName evidence="3">NADPH-dependent FMN reductase</fullName>
    </recommendedName>
</protein>
<dbReference type="STRING" id="332977.SAMN05421740_103536"/>
<accession>A0A1H7MJN8</accession>
<dbReference type="InterPro" id="IPR029039">
    <property type="entry name" value="Flavoprotein-like_sf"/>
</dbReference>
<sequence length="193" mass="21310">MKTIIISYSFTGNNDALASSIAVALDAKRIRITESKRRTTAAIFMDILFHRTPQVVFTPAGIHPDDFLIFLSPVWVGGVATPLRKCFKLLKKRTGPYAFISISGGAAGPNAKLGNELAKRMGKVPAALLDMHIADLLPQDPKPQRNDTAGYQLSAKDIQTLTHQAVKVLHETLKKYNEKPRNGENRDFLTNQL</sequence>
<organism evidence="1 2">
    <name type="scientific">Parapedobacter koreensis</name>
    <dbReference type="NCBI Taxonomy" id="332977"/>
    <lineage>
        <taxon>Bacteria</taxon>
        <taxon>Pseudomonadati</taxon>
        <taxon>Bacteroidota</taxon>
        <taxon>Sphingobacteriia</taxon>
        <taxon>Sphingobacteriales</taxon>
        <taxon>Sphingobacteriaceae</taxon>
        <taxon>Parapedobacter</taxon>
    </lineage>
</organism>
<proteinExistence type="predicted"/>
<evidence type="ECO:0008006" key="3">
    <source>
        <dbReference type="Google" id="ProtNLM"/>
    </source>
</evidence>
<dbReference type="SUPFAM" id="SSF52218">
    <property type="entry name" value="Flavoproteins"/>
    <property type="match status" value="1"/>
</dbReference>
<dbReference type="Proteomes" id="UP000198916">
    <property type="component" value="Unassembled WGS sequence"/>
</dbReference>
<dbReference type="RefSeq" id="WP_090605103.1">
    <property type="nucleotide sequence ID" value="NZ_FNZR01000003.1"/>
</dbReference>
<dbReference type="OrthoDB" id="9806505at2"/>
<dbReference type="Gene3D" id="3.40.50.360">
    <property type="match status" value="1"/>
</dbReference>
<evidence type="ECO:0000313" key="2">
    <source>
        <dbReference type="Proteomes" id="UP000198916"/>
    </source>
</evidence>